<feature type="region of interest" description="Disordered" evidence="1">
    <location>
        <begin position="61"/>
        <end position="109"/>
    </location>
</feature>
<feature type="compositionally biased region" description="Pro residues" evidence="1">
    <location>
        <begin position="13"/>
        <end position="24"/>
    </location>
</feature>
<accession>A0ABP9HXY4</accession>
<evidence type="ECO:0000313" key="2">
    <source>
        <dbReference type="EMBL" id="GAA4981909.1"/>
    </source>
</evidence>
<feature type="compositionally biased region" description="Low complexity" evidence="1">
    <location>
        <begin position="80"/>
        <end position="96"/>
    </location>
</feature>
<sequence length="109" mass="11198">MAPASAPFRESHVPPPAAEPPPTSPAAESDSDKVEPGLPGFTVVALTAALTWVPAKRMAAGFRRPDRAGLPQERPGREIPSAVRSASPSATRSASEPPQPAPEPAASET</sequence>
<protein>
    <submittedName>
        <fullName evidence="2">Uncharacterized protein</fullName>
    </submittedName>
</protein>
<name>A0ABP9HXY4_9ACTN</name>
<comment type="caution">
    <text evidence="2">The sequence shown here is derived from an EMBL/GenBank/DDBJ whole genome shotgun (WGS) entry which is preliminary data.</text>
</comment>
<evidence type="ECO:0000313" key="3">
    <source>
        <dbReference type="Proteomes" id="UP001500466"/>
    </source>
</evidence>
<evidence type="ECO:0000256" key="1">
    <source>
        <dbReference type="SAM" id="MobiDB-lite"/>
    </source>
</evidence>
<dbReference type="EMBL" id="BAABHS010000024">
    <property type="protein sequence ID" value="GAA4981909.1"/>
    <property type="molecule type" value="Genomic_DNA"/>
</dbReference>
<proteinExistence type="predicted"/>
<organism evidence="2 3">
    <name type="scientific">Yinghuangia aomiensis</name>
    <dbReference type="NCBI Taxonomy" id="676205"/>
    <lineage>
        <taxon>Bacteria</taxon>
        <taxon>Bacillati</taxon>
        <taxon>Actinomycetota</taxon>
        <taxon>Actinomycetes</taxon>
        <taxon>Kitasatosporales</taxon>
        <taxon>Streptomycetaceae</taxon>
        <taxon>Yinghuangia</taxon>
    </lineage>
</organism>
<feature type="region of interest" description="Disordered" evidence="1">
    <location>
        <begin position="1"/>
        <end position="38"/>
    </location>
</feature>
<dbReference type="Proteomes" id="UP001500466">
    <property type="component" value="Unassembled WGS sequence"/>
</dbReference>
<reference evidence="3" key="1">
    <citation type="journal article" date="2019" name="Int. J. Syst. Evol. Microbiol.">
        <title>The Global Catalogue of Microorganisms (GCM) 10K type strain sequencing project: providing services to taxonomists for standard genome sequencing and annotation.</title>
        <authorList>
            <consortium name="The Broad Institute Genomics Platform"/>
            <consortium name="The Broad Institute Genome Sequencing Center for Infectious Disease"/>
            <person name="Wu L."/>
            <person name="Ma J."/>
        </authorList>
    </citation>
    <scope>NUCLEOTIDE SEQUENCE [LARGE SCALE GENOMIC DNA]</scope>
    <source>
        <strain evidence="3">JCM 17986</strain>
    </source>
</reference>
<keyword evidence="3" id="KW-1185">Reference proteome</keyword>
<gene>
    <name evidence="2" type="ORF">GCM10023205_59090</name>
</gene>